<organism evidence="2 3">
    <name type="scientific">Methylacidiphilum caldifontis</name>
    <dbReference type="NCBI Taxonomy" id="2795386"/>
    <lineage>
        <taxon>Bacteria</taxon>
        <taxon>Pseudomonadati</taxon>
        <taxon>Verrucomicrobiota</taxon>
        <taxon>Methylacidiphilae</taxon>
        <taxon>Methylacidiphilales</taxon>
        <taxon>Methylacidiphilaceae</taxon>
        <taxon>Methylacidiphilum (ex Ratnadevi et al. 2023)</taxon>
    </lineage>
</organism>
<dbReference type="Pfam" id="PF00881">
    <property type="entry name" value="Nitroreductase"/>
    <property type="match status" value="1"/>
</dbReference>
<dbReference type="PANTHER" id="PTHR42741:SF3">
    <property type="entry name" value="NITROREDUCTASE FAMILY PROTEIN"/>
    <property type="match status" value="1"/>
</dbReference>
<reference evidence="2 3" key="1">
    <citation type="submission" date="2016-05" db="EMBL/GenBank/DDBJ databases">
        <title>Diversity and Homogeneity among Thermoacidophilic Verrucomicrobia Methanotrophs Linked with Geographical Origin.</title>
        <authorList>
            <person name="Erikstad H.-A."/>
            <person name="Smestad N.B."/>
            <person name="Ceballos R.M."/>
            <person name="Birkeland N.-K."/>
        </authorList>
    </citation>
    <scope>NUCLEOTIDE SEQUENCE [LARGE SCALE GENOMIC DNA]</scope>
    <source>
        <strain evidence="2 3">Phi</strain>
    </source>
</reference>
<evidence type="ECO:0000259" key="1">
    <source>
        <dbReference type="Pfam" id="PF00881"/>
    </source>
</evidence>
<dbReference type="SUPFAM" id="SSF55469">
    <property type="entry name" value="FMN-dependent nitroreductase-like"/>
    <property type="match status" value="2"/>
</dbReference>
<comment type="caution">
    <text evidence="2">The sequence shown here is derived from an EMBL/GenBank/DDBJ whole genome shotgun (WGS) entry which is preliminary data.</text>
</comment>
<feature type="domain" description="Nitroreductase" evidence="1">
    <location>
        <begin position="462"/>
        <end position="530"/>
    </location>
</feature>
<evidence type="ECO:0000313" key="3">
    <source>
        <dbReference type="Proteomes" id="UP000297713"/>
    </source>
</evidence>
<sequence length="562" mass="64596">MEKNIRLGDNIVFDYHQRTKHRLEAYAPSPMFLDWENEPFPFRIYEGSPKIGLALIKESGSSYFGSLGTEEIPTKPLDEQTLSLFLLDSLSISAWKRAPGLSPWSLRINPSSGNLHPTEVYLIIDSLGKEQNETALYHYCPLFHCLEKRATLGKNLLADFGLPAQGFFVGISSIYWRESWKYGERAYRYCQLDIGHVLGTIRFSASLLGWESYLVEGIGTELLGSILGLASQEGPEKEYPEILLLIVPLQKKSVELTIEEEKLKRLIPRTLFGHPNSLSKEHFPWPEIEKIAAVCQRTSFFPLKIKLAKTISPSHSSLTSSLVRQVYAREIIHQRRSAQAMDKSAQCPRDKFQFLLQKTYNNLKNKLFPFDLFKENFIIALLFFINHVEGLAQGIYFLELQSDLEEIKQSFHGSFLWEKIFDSIPFFSMQPLKTDTLAKMVHCYQSIAADGFFSLGMIVKFEDPIKTYGPTLYPELFWQCGLLGQFLYLEAEAVGFRATGIGCFFDDEVHRIVGIKDQRWQSLYHFTVGKEIVDKRIQKIDPYFFLEKIRSESNFFEKLSLG</sequence>
<dbReference type="AlphaFoldDB" id="A0A4Y8PBK9"/>
<name>A0A4Y8PBK9_9BACT</name>
<proteinExistence type="predicted"/>
<dbReference type="CDD" id="cd02142">
    <property type="entry name" value="McbC_SagB-like_oxidoreductase"/>
    <property type="match status" value="1"/>
</dbReference>
<gene>
    <name evidence="2" type="ORF">A7Q10_00520</name>
</gene>
<dbReference type="Proteomes" id="UP000297713">
    <property type="component" value="Unassembled WGS sequence"/>
</dbReference>
<dbReference type="Gene3D" id="3.40.109.10">
    <property type="entry name" value="NADH Oxidase"/>
    <property type="match status" value="2"/>
</dbReference>
<dbReference type="EMBL" id="LXQC01000143">
    <property type="protein sequence ID" value="TFE68158.1"/>
    <property type="molecule type" value="Genomic_DNA"/>
</dbReference>
<dbReference type="InterPro" id="IPR029479">
    <property type="entry name" value="Nitroreductase"/>
</dbReference>
<keyword evidence="3" id="KW-1185">Reference proteome</keyword>
<dbReference type="OrthoDB" id="9801593at2"/>
<dbReference type="InterPro" id="IPR000415">
    <property type="entry name" value="Nitroreductase-like"/>
</dbReference>
<dbReference type="GO" id="GO:0016491">
    <property type="term" value="F:oxidoreductase activity"/>
    <property type="evidence" value="ECO:0007669"/>
    <property type="project" value="InterPro"/>
</dbReference>
<dbReference type="PANTHER" id="PTHR42741">
    <property type="entry name" value="NITROREDUCTASE FAMILY PROTEIN"/>
    <property type="match status" value="1"/>
</dbReference>
<evidence type="ECO:0000313" key="2">
    <source>
        <dbReference type="EMBL" id="TFE68158.1"/>
    </source>
</evidence>
<protein>
    <submittedName>
        <fullName evidence="2">Nitroreductase</fullName>
    </submittedName>
</protein>
<accession>A0A4Y8PBK9</accession>
<dbReference type="RefSeq" id="WP_134440221.1">
    <property type="nucleotide sequence ID" value="NZ_LXQC01000143.1"/>
</dbReference>